<dbReference type="Pfam" id="PF00294">
    <property type="entry name" value="PfkB"/>
    <property type="match status" value="1"/>
</dbReference>
<keyword evidence="4 8" id="KW-0418">Kinase</keyword>
<evidence type="ECO:0000259" key="9">
    <source>
        <dbReference type="Pfam" id="PF00294"/>
    </source>
</evidence>
<evidence type="ECO:0000256" key="3">
    <source>
        <dbReference type="ARBA" id="ARBA00022741"/>
    </source>
</evidence>
<dbReference type="PROSITE" id="PS00583">
    <property type="entry name" value="PFKB_KINASES_1"/>
    <property type="match status" value="1"/>
</dbReference>
<dbReference type="PANTHER" id="PTHR46566:SF5">
    <property type="entry name" value="1-PHOSPHOFRUCTOKINASE"/>
    <property type="match status" value="1"/>
</dbReference>
<dbReference type="Proteomes" id="UP000199520">
    <property type="component" value="Unassembled WGS sequence"/>
</dbReference>
<dbReference type="GO" id="GO:0008662">
    <property type="term" value="F:1-phosphofructokinase activity"/>
    <property type="evidence" value="ECO:0007669"/>
    <property type="project" value="UniProtKB-UniRule"/>
</dbReference>
<organism evidence="10 11">
    <name type="scientific">Pelosinus propionicus DSM 13327</name>
    <dbReference type="NCBI Taxonomy" id="1123291"/>
    <lineage>
        <taxon>Bacteria</taxon>
        <taxon>Bacillati</taxon>
        <taxon>Bacillota</taxon>
        <taxon>Negativicutes</taxon>
        <taxon>Selenomonadales</taxon>
        <taxon>Sporomusaceae</taxon>
        <taxon>Pelosinus</taxon>
    </lineage>
</organism>
<dbReference type="GO" id="GO:0044281">
    <property type="term" value="P:small molecule metabolic process"/>
    <property type="evidence" value="ECO:0007669"/>
    <property type="project" value="UniProtKB-ARBA"/>
</dbReference>
<comment type="catalytic activity">
    <reaction evidence="7">
        <text>D-tagatofuranose 6-phosphate + ATP = D-tagatofuranose 1,6-bisphosphate + ADP + H(+)</text>
        <dbReference type="Rhea" id="RHEA:12420"/>
        <dbReference type="ChEBI" id="CHEBI:15378"/>
        <dbReference type="ChEBI" id="CHEBI:30616"/>
        <dbReference type="ChEBI" id="CHEBI:58694"/>
        <dbReference type="ChEBI" id="CHEBI:58695"/>
        <dbReference type="ChEBI" id="CHEBI:456216"/>
        <dbReference type="EC" id="2.7.1.144"/>
    </reaction>
</comment>
<dbReference type="STRING" id="1123291.SAMN04490355_101199"/>
<dbReference type="InterPro" id="IPR011611">
    <property type="entry name" value="PfkB_dom"/>
</dbReference>
<comment type="function">
    <text evidence="8">Catalyzes the ATP-dependent phosphorylation of fructose-l-phosphate to fructose-l,6-bisphosphate.</text>
</comment>
<dbReference type="GO" id="GO:0005829">
    <property type="term" value="C:cytosol"/>
    <property type="evidence" value="ECO:0007669"/>
    <property type="project" value="TreeGrafter"/>
</dbReference>
<dbReference type="InterPro" id="IPR017583">
    <property type="entry name" value="Tagatose/fructose_Pkinase"/>
</dbReference>
<evidence type="ECO:0000256" key="2">
    <source>
        <dbReference type="ARBA" id="ARBA00022679"/>
    </source>
</evidence>
<dbReference type="GO" id="GO:0016052">
    <property type="term" value="P:carbohydrate catabolic process"/>
    <property type="evidence" value="ECO:0007669"/>
    <property type="project" value="UniProtKB-ARBA"/>
</dbReference>
<proteinExistence type="inferred from homology"/>
<evidence type="ECO:0000256" key="6">
    <source>
        <dbReference type="ARBA" id="ARBA00047745"/>
    </source>
</evidence>
<dbReference type="FunFam" id="3.40.1190.20:FF:000001">
    <property type="entry name" value="Phosphofructokinase"/>
    <property type="match status" value="1"/>
</dbReference>
<keyword evidence="2 7" id="KW-0808">Transferase</keyword>
<evidence type="ECO:0000256" key="4">
    <source>
        <dbReference type="ARBA" id="ARBA00022777"/>
    </source>
</evidence>
<dbReference type="InterPro" id="IPR002173">
    <property type="entry name" value="Carboh/pur_kinase_PfkB_CS"/>
</dbReference>
<evidence type="ECO:0000256" key="8">
    <source>
        <dbReference type="RuleBase" id="RU369061"/>
    </source>
</evidence>
<evidence type="ECO:0000313" key="10">
    <source>
        <dbReference type="EMBL" id="SFL63251.1"/>
    </source>
</evidence>
<sequence length="315" mass="33580">MISTLPIVTVTLNPALDRTLHLPNFTLGKVNRVDTERTDPGGKGINVAKVISALGNPAVVTGFLGKKNAYLFKDYFKEKNITDCFVETAGENRENIKIVDTATDVVSELNFPGMIPTIADLKNLQDILCQLAVNHKWFVLSGSLPLNVPADIYATFIETLHQYDCNVILDTSGPALSAGIAAKPFAVKPNLPELSQLMQAPMESDKDILEAVKHLLRLGISQVAISLGEKGSLVGDCQQILRAKAPTVPVSSTVGAGDAFVAGFSVGQARCLCLADSIRLASAAASASVILPGTQAASLSDVTKLIDKIQIEEWR</sequence>
<evidence type="ECO:0000256" key="7">
    <source>
        <dbReference type="PIRNR" id="PIRNR000535"/>
    </source>
</evidence>
<evidence type="ECO:0000256" key="5">
    <source>
        <dbReference type="ARBA" id="ARBA00022840"/>
    </source>
</evidence>
<comment type="pathway">
    <text evidence="7">Carbohydrate metabolism; D-tagatose 6-phosphate degradation; D-glyceraldehyde 3-phosphate and glycerone phosphate from D-tagatose 6-phosphate: step 1/2.</text>
</comment>
<dbReference type="NCBIfam" id="TIGR03168">
    <property type="entry name" value="1-PFK"/>
    <property type="match status" value="1"/>
</dbReference>
<dbReference type="GO" id="GO:2001059">
    <property type="term" value="P:D-tagatose 6-phosphate catabolic process"/>
    <property type="evidence" value="ECO:0007669"/>
    <property type="project" value="UniProtKB-UniPathway"/>
</dbReference>
<dbReference type="RefSeq" id="WP_090934903.1">
    <property type="nucleotide sequence ID" value="NZ_FOTS01000011.1"/>
</dbReference>
<reference evidence="11" key="1">
    <citation type="submission" date="2016-10" db="EMBL/GenBank/DDBJ databases">
        <authorList>
            <person name="Varghese N."/>
            <person name="Submissions S."/>
        </authorList>
    </citation>
    <scope>NUCLEOTIDE SEQUENCE [LARGE SCALE GENOMIC DNA]</scope>
    <source>
        <strain evidence="11">DSM 13327</strain>
    </source>
</reference>
<keyword evidence="11" id="KW-1185">Reference proteome</keyword>
<keyword evidence="3 7" id="KW-0547">Nucleotide-binding</keyword>
<gene>
    <name evidence="10" type="ORF">SAMN04490355_101199</name>
</gene>
<feature type="domain" description="Carbohydrate kinase PfkB" evidence="9">
    <location>
        <begin position="25"/>
        <end position="297"/>
    </location>
</feature>
<dbReference type="UniPathway" id="UPA00704">
    <property type="reaction ID" value="UER00715"/>
</dbReference>
<dbReference type="GO" id="GO:0005524">
    <property type="term" value="F:ATP binding"/>
    <property type="evidence" value="ECO:0007669"/>
    <property type="project" value="UniProtKB-UniRule"/>
</dbReference>
<keyword evidence="5 7" id="KW-0067">ATP-binding</keyword>
<dbReference type="PIRSF" id="PIRSF000535">
    <property type="entry name" value="1PFK/6PFK/LacC"/>
    <property type="match status" value="1"/>
</dbReference>
<comment type="catalytic activity">
    <reaction evidence="6 8">
        <text>beta-D-fructose 1-phosphate + ATP = beta-D-fructose 1,6-bisphosphate + ADP + H(+)</text>
        <dbReference type="Rhea" id="RHEA:14213"/>
        <dbReference type="ChEBI" id="CHEBI:15378"/>
        <dbReference type="ChEBI" id="CHEBI:30616"/>
        <dbReference type="ChEBI" id="CHEBI:32966"/>
        <dbReference type="ChEBI" id="CHEBI:138881"/>
        <dbReference type="ChEBI" id="CHEBI:456216"/>
        <dbReference type="EC" id="2.7.1.56"/>
    </reaction>
</comment>
<accession>A0A1I4JAM0</accession>
<dbReference type="GO" id="GO:0005988">
    <property type="term" value="P:lactose metabolic process"/>
    <property type="evidence" value="ECO:0007669"/>
    <property type="project" value="UniProtKB-KW"/>
</dbReference>
<dbReference type="EMBL" id="FOTS01000011">
    <property type="protein sequence ID" value="SFL63251.1"/>
    <property type="molecule type" value="Genomic_DNA"/>
</dbReference>
<dbReference type="AlphaFoldDB" id="A0A1I4JAM0"/>
<comment type="similarity">
    <text evidence="1">Belongs to the carbohydrate kinase pfkB family.</text>
</comment>
<name>A0A1I4JAM0_9FIRM</name>
<dbReference type="Gene3D" id="3.40.1190.20">
    <property type="match status" value="1"/>
</dbReference>
<dbReference type="PANTHER" id="PTHR46566">
    <property type="entry name" value="1-PHOSPHOFRUCTOKINASE-RELATED"/>
    <property type="match status" value="1"/>
</dbReference>
<dbReference type="PROSITE" id="PS00584">
    <property type="entry name" value="PFKB_KINASES_2"/>
    <property type="match status" value="1"/>
</dbReference>
<evidence type="ECO:0000256" key="1">
    <source>
        <dbReference type="ARBA" id="ARBA00005380"/>
    </source>
</evidence>
<dbReference type="GO" id="GO:0009024">
    <property type="term" value="F:tagatose-6-phosphate kinase activity"/>
    <property type="evidence" value="ECO:0007669"/>
    <property type="project" value="UniProtKB-EC"/>
</dbReference>
<keyword evidence="7" id="KW-0423">Lactose metabolism</keyword>
<dbReference type="InterPro" id="IPR029056">
    <property type="entry name" value="Ribokinase-like"/>
</dbReference>
<dbReference type="EC" id="2.7.1.144" evidence="7"/>
<dbReference type="SUPFAM" id="SSF53613">
    <property type="entry name" value="Ribokinase-like"/>
    <property type="match status" value="1"/>
</dbReference>
<dbReference type="OrthoDB" id="9801219at2"/>
<dbReference type="CDD" id="cd01164">
    <property type="entry name" value="FruK_PfkB_like"/>
    <property type="match status" value="1"/>
</dbReference>
<evidence type="ECO:0000313" key="11">
    <source>
        <dbReference type="Proteomes" id="UP000199520"/>
    </source>
</evidence>
<dbReference type="InterPro" id="IPR022463">
    <property type="entry name" value="1-PFruKinase"/>
</dbReference>
<comment type="similarity">
    <text evidence="7">Belongs to the carbohydrate kinase PfkB family. LacC subfamily.</text>
</comment>
<dbReference type="NCBIfam" id="TIGR03828">
    <property type="entry name" value="pfkB"/>
    <property type="match status" value="1"/>
</dbReference>
<protein>
    <recommendedName>
        <fullName evidence="7">Tagatose-6-phosphate kinase</fullName>
        <ecNumber evidence="7">2.7.1.144</ecNumber>
    </recommendedName>
</protein>